<keyword evidence="2" id="KW-1185">Reference proteome</keyword>
<accession>A0A6I5RMW5</accession>
<gene>
    <name evidence="1" type="ORF">G3O07_05510</name>
</gene>
<sequence length="183" mass="19777">MASKSGWSTPPTSFKETIDDAVGKRAREMALAILSEVVERSPVGNPDLWKANIELKAKNTALADAYDARAAEAGRKKLTKRERKENYFVGARAAGQGYVGGRFRGNNFVTIDEPGYYEVSRVDPSGSATIQAGSATIYAAPPYSTIYIQNNLIYGQRLESGHSTQAPDGVYGLAFASVAEAYR</sequence>
<organism evidence="1 2">
    <name type="scientific">Pseudomonas laurentiana</name>
    <dbReference type="NCBI Taxonomy" id="2364649"/>
    <lineage>
        <taxon>Bacteria</taxon>
        <taxon>Pseudomonadati</taxon>
        <taxon>Pseudomonadota</taxon>
        <taxon>Gammaproteobacteria</taxon>
        <taxon>Pseudomonadales</taxon>
        <taxon>Pseudomonadaceae</taxon>
        <taxon>Pseudomonas</taxon>
    </lineage>
</organism>
<evidence type="ECO:0000313" key="1">
    <source>
        <dbReference type="EMBL" id="NES09307.1"/>
    </source>
</evidence>
<dbReference type="RefSeq" id="WP_163933460.1">
    <property type="nucleotide sequence ID" value="NZ_BMQU01000023.1"/>
</dbReference>
<comment type="caution">
    <text evidence="1">The sequence shown here is derived from an EMBL/GenBank/DDBJ whole genome shotgun (WGS) entry which is preliminary data.</text>
</comment>
<dbReference type="Proteomes" id="UP000471751">
    <property type="component" value="Unassembled WGS sequence"/>
</dbReference>
<proteinExistence type="predicted"/>
<evidence type="ECO:0008006" key="3">
    <source>
        <dbReference type="Google" id="ProtNLM"/>
    </source>
</evidence>
<reference evidence="1 2" key="1">
    <citation type="submission" date="2020-02" db="EMBL/GenBank/DDBJ databases">
        <title>Broccoli isolated Pseudomonas sp.</title>
        <authorList>
            <person name="Fujikawa T."/>
            <person name="Sawada H."/>
        </authorList>
    </citation>
    <scope>NUCLEOTIDE SEQUENCE [LARGE SCALE GENOMIC DNA]</scope>
    <source>
        <strain evidence="1 2">JCM 32154</strain>
    </source>
</reference>
<dbReference type="EMBL" id="JAAHBT010000048">
    <property type="protein sequence ID" value="NES09307.1"/>
    <property type="molecule type" value="Genomic_DNA"/>
</dbReference>
<dbReference type="AlphaFoldDB" id="A0A6I5RMW5"/>
<name>A0A6I5RMW5_9PSED</name>
<evidence type="ECO:0000313" key="2">
    <source>
        <dbReference type="Proteomes" id="UP000471751"/>
    </source>
</evidence>
<protein>
    <recommendedName>
        <fullName evidence="3">HK97 gp10 family phage protein</fullName>
    </recommendedName>
</protein>